<keyword evidence="2" id="KW-1185">Reference proteome</keyword>
<name>A0AA40FVR6_9HYME</name>
<sequence length="128" mass="14916">MNISTRRVAQIEFDQLLKYQAWTCHSSTSLLPSSLVFGNDNPAIDTFLDRLRNFSLKYGETRRDTERHHFTVARPRSSRGRSSKYLDLLDIPDIRELERNVPLALVNPHRGVSVIPWYYGPWSAVLWN</sequence>
<dbReference type="AlphaFoldDB" id="A0AA40FVR6"/>
<gene>
    <name evidence="1" type="ORF">K0M31_005500</name>
</gene>
<dbReference type="EMBL" id="JAHYIQ010000015">
    <property type="protein sequence ID" value="KAK1125968.1"/>
    <property type="molecule type" value="Genomic_DNA"/>
</dbReference>
<reference evidence="1" key="1">
    <citation type="submission" date="2021-10" db="EMBL/GenBank/DDBJ databases">
        <title>Melipona bicolor Genome sequencing and assembly.</title>
        <authorList>
            <person name="Araujo N.S."/>
            <person name="Arias M.C."/>
        </authorList>
    </citation>
    <scope>NUCLEOTIDE SEQUENCE</scope>
    <source>
        <strain evidence="1">USP_2M_L1-L4_2017</strain>
        <tissue evidence="1">Whole body</tissue>
    </source>
</reference>
<dbReference type="Proteomes" id="UP001177670">
    <property type="component" value="Unassembled WGS sequence"/>
</dbReference>
<evidence type="ECO:0000313" key="1">
    <source>
        <dbReference type="EMBL" id="KAK1125968.1"/>
    </source>
</evidence>
<proteinExistence type="predicted"/>
<accession>A0AA40FVR6</accession>
<comment type="caution">
    <text evidence="1">The sequence shown here is derived from an EMBL/GenBank/DDBJ whole genome shotgun (WGS) entry which is preliminary data.</text>
</comment>
<evidence type="ECO:0000313" key="2">
    <source>
        <dbReference type="Proteomes" id="UP001177670"/>
    </source>
</evidence>
<protein>
    <submittedName>
        <fullName evidence="1">Uncharacterized protein</fullName>
    </submittedName>
</protein>
<organism evidence="1 2">
    <name type="scientific">Melipona bicolor</name>
    <dbReference type="NCBI Taxonomy" id="60889"/>
    <lineage>
        <taxon>Eukaryota</taxon>
        <taxon>Metazoa</taxon>
        <taxon>Ecdysozoa</taxon>
        <taxon>Arthropoda</taxon>
        <taxon>Hexapoda</taxon>
        <taxon>Insecta</taxon>
        <taxon>Pterygota</taxon>
        <taxon>Neoptera</taxon>
        <taxon>Endopterygota</taxon>
        <taxon>Hymenoptera</taxon>
        <taxon>Apocrita</taxon>
        <taxon>Aculeata</taxon>
        <taxon>Apoidea</taxon>
        <taxon>Anthophila</taxon>
        <taxon>Apidae</taxon>
        <taxon>Melipona</taxon>
    </lineage>
</organism>